<organism evidence="1 2">
    <name type="scientific">Caerostris extrusa</name>
    <name type="common">Bark spider</name>
    <name type="synonym">Caerostris bankana</name>
    <dbReference type="NCBI Taxonomy" id="172846"/>
    <lineage>
        <taxon>Eukaryota</taxon>
        <taxon>Metazoa</taxon>
        <taxon>Ecdysozoa</taxon>
        <taxon>Arthropoda</taxon>
        <taxon>Chelicerata</taxon>
        <taxon>Arachnida</taxon>
        <taxon>Araneae</taxon>
        <taxon>Araneomorphae</taxon>
        <taxon>Entelegynae</taxon>
        <taxon>Araneoidea</taxon>
        <taxon>Araneidae</taxon>
        <taxon>Caerostris</taxon>
    </lineage>
</organism>
<gene>
    <name evidence="1" type="ORF">CEXT_576001</name>
</gene>
<accession>A0AAV4MWF2</accession>
<evidence type="ECO:0000313" key="1">
    <source>
        <dbReference type="EMBL" id="GIX75269.1"/>
    </source>
</evidence>
<dbReference type="Proteomes" id="UP001054945">
    <property type="component" value="Unassembled WGS sequence"/>
</dbReference>
<reference evidence="1 2" key="1">
    <citation type="submission" date="2021-06" db="EMBL/GenBank/DDBJ databases">
        <title>Caerostris extrusa draft genome.</title>
        <authorList>
            <person name="Kono N."/>
            <person name="Arakawa K."/>
        </authorList>
    </citation>
    <scope>NUCLEOTIDE SEQUENCE [LARGE SCALE GENOMIC DNA]</scope>
</reference>
<name>A0AAV4MWF2_CAEEX</name>
<protein>
    <submittedName>
        <fullName evidence="1">Uncharacterized protein</fullName>
    </submittedName>
</protein>
<proteinExistence type="predicted"/>
<evidence type="ECO:0000313" key="2">
    <source>
        <dbReference type="Proteomes" id="UP001054945"/>
    </source>
</evidence>
<dbReference type="EMBL" id="BPLR01020153">
    <property type="protein sequence ID" value="GIX75269.1"/>
    <property type="molecule type" value="Genomic_DNA"/>
</dbReference>
<keyword evidence="2" id="KW-1185">Reference proteome</keyword>
<dbReference type="AlphaFoldDB" id="A0AAV4MWF2"/>
<sequence length="134" mass="15228">MLRWKSNHSNDFRLVAEKWNQDSGNILILDPFKTFSSVSRISGFDSIFLDPFKTLCSVSKISGFDFICFVVGTDVRRKNSEQSGKKMGYAKYRSSGLNKMGLLLNAPVEVRIIPMTSASWRESEIAFEEDLKAF</sequence>
<comment type="caution">
    <text evidence="1">The sequence shown here is derived from an EMBL/GenBank/DDBJ whole genome shotgun (WGS) entry which is preliminary data.</text>
</comment>